<keyword evidence="3" id="KW-0812">Transmembrane</keyword>
<gene>
    <name evidence="7" type="ORF">TRIUR3_15629</name>
</gene>
<dbReference type="EMBL" id="KD163111">
    <property type="protein sequence ID" value="EMS56043.1"/>
    <property type="molecule type" value="Genomic_DNA"/>
</dbReference>
<dbReference type="InterPro" id="IPR036259">
    <property type="entry name" value="MFS_trans_sf"/>
</dbReference>
<keyword evidence="4" id="KW-1133">Transmembrane helix</keyword>
<organism evidence="7">
    <name type="scientific">Triticum urartu</name>
    <name type="common">Red wild einkorn</name>
    <name type="synonym">Crithodium urartu</name>
    <dbReference type="NCBI Taxonomy" id="4572"/>
    <lineage>
        <taxon>Eukaryota</taxon>
        <taxon>Viridiplantae</taxon>
        <taxon>Streptophyta</taxon>
        <taxon>Embryophyta</taxon>
        <taxon>Tracheophyta</taxon>
        <taxon>Spermatophyta</taxon>
        <taxon>Magnoliopsida</taxon>
        <taxon>Liliopsida</taxon>
        <taxon>Poales</taxon>
        <taxon>Poaceae</taxon>
        <taxon>BOP clade</taxon>
        <taxon>Pooideae</taxon>
        <taxon>Triticodae</taxon>
        <taxon>Triticeae</taxon>
        <taxon>Triticinae</taxon>
        <taxon>Triticum</taxon>
    </lineage>
</organism>
<dbReference type="STRING" id="4572.M7YZ14"/>
<evidence type="ECO:0000256" key="1">
    <source>
        <dbReference type="ARBA" id="ARBA00004141"/>
    </source>
</evidence>
<dbReference type="FunFam" id="1.20.1250.20:FF:000232">
    <property type="entry name" value="Organic cation/carnitine transporter 7"/>
    <property type="match status" value="1"/>
</dbReference>
<dbReference type="GO" id="GO:0022857">
    <property type="term" value="F:transmembrane transporter activity"/>
    <property type="evidence" value="ECO:0007669"/>
    <property type="project" value="InterPro"/>
</dbReference>
<dbReference type="SUPFAM" id="SSF103473">
    <property type="entry name" value="MFS general substrate transporter"/>
    <property type="match status" value="1"/>
</dbReference>
<evidence type="ECO:0000256" key="4">
    <source>
        <dbReference type="ARBA" id="ARBA00022989"/>
    </source>
</evidence>
<keyword evidence="5" id="KW-0472">Membrane</keyword>
<evidence type="ECO:0000313" key="7">
    <source>
        <dbReference type="EMBL" id="EMS56043.1"/>
    </source>
</evidence>
<sequence length="771" mass="84587">MENNPLRGLFGVSSPRPEEQRVSPQPTAPTKNIYYEIPSGMIEKLLANPYAGDGTLHPHMHLIYVDEVCGLFKLAGMPEDVVKKKVFPLSLKGKKDIEFKWDLLERIKCNLEDWELDEGRNQERVMQQSREKWFKYHPPIEVKVVEPIKVEEETITCNVDHIVPTAYIENPPFSIRIKDHAKVSTVVRKSYTRTPTPPEQIKVESSIAMVKDLLVDHIEGHVIYFCDEAARIAKPDTKDKHRVVVGMPIVSVKIGDHCYHGLCDVGASMEDGVSTYTVDEALVSMGFGKFQAFVLAYSGMAKISEAMEMMLLSFVGQSVHAEWGLSAQEESFITSVVFLGMLVGAYCWGLVSDNYGRRVGFNFTALVTGGAGLLSAFAPNYSSLIVLRFFVGVGLGGGPVLSSWFLEFVPAPNRGTWMVIFSAFWTIGTILEASLAWTRQFAGTNPLNLQAVMPAFGWRWLLALSSLPSFALLLFYPLTLESPRYLCMKGRIADAVHVMETMARVNRVALPSGRLSAGNRVELHEMADSAESAQLVSARKTNSVDHASKPGIGGLNAILRLLSPNLIRSTLLLWTVFLGLAFLYYGLVLLTSELSHGNMICGSEGAVTVETTHSTDVNLYRNVFITSFGEVPGLILSAAIVDKFGRKLSMSLMLYVSCLCIAPLMFAQTESLTTVFLFGARICISASFIVLHIYAPEIYPTAVRATGVGFASSIARFGGILCPLVAVGLVHACHQTAAIAVFITVMLVSAVAVSYFPLETSGRKLSDHIAA</sequence>
<name>M7YZ14_TRIUA</name>
<dbReference type="Pfam" id="PF00083">
    <property type="entry name" value="Sugar_tr"/>
    <property type="match status" value="1"/>
</dbReference>
<accession>M7YZ14</accession>
<dbReference type="GO" id="GO:0016020">
    <property type="term" value="C:membrane"/>
    <property type="evidence" value="ECO:0007669"/>
    <property type="project" value="UniProtKB-SubCell"/>
</dbReference>
<dbReference type="OMA" id="ACEWDIS"/>
<dbReference type="InterPro" id="IPR005828">
    <property type="entry name" value="MFS_sugar_transport-like"/>
</dbReference>
<feature type="domain" description="Major facilitator superfamily (MFS) profile" evidence="6">
    <location>
        <begin position="294"/>
        <end position="761"/>
    </location>
</feature>
<dbReference type="PANTHER" id="PTHR23511">
    <property type="entry name" value="SYNAPTIC VESICLE GLYCOPROTEIN 2"/>
    <property type="match status" value="1"/>
</dbReference>
<evidence type="ECO:0000256" key="2">
    <source>
        <dbReference type="ARBA" id="ARBA00022448"/>
    </source>
</evidence>
<dbReference type="PROSITE" id="PS50850">
    <property type="entry name" value="MFS"/>
    <property type="match status" value="1"/>
</dbReference>
<dbReference type="AlphaFoldDB" id="M7YZ14"/>
<evidence type="ECO:0000259" key="6">
    <source>
        <dbReference type="PROSITE" id="PS50850"/>
    </source>
</evidence>
<dbReference type="Gene3D" id="1.20.1250.20">
    <property type="entry name" value="MFS general substrate transporter like domains"/>
    <property type="match status" value="1"/>
</dbReference>
<evidence type="ECO:0000256" key="5">
    <source>
        <dbReference type="ARBA" id="ARBA00023136"/>
    </source>
</evidence>
<protein>
    <submittedName>
        <fullName evidence="7">Synaptic vesicle 2-related protein</fullName>
    </submittedName>
</protein>
<evidence type="ECO:0000256" key="3">
    <source>
        <dbReference type="ARBA" id="ARBA00022692"/>
    </source>
</evidence>
<dbReference type="eggNOG" id="KOG0253">
    <property type="taxonomic scope" value="Eukaryota"/>
</dbReference>
<comment type="subcellular location">
    <subcellularLocation>
        <location evidence="1">Membrane</location>
        <topology evidence="1">Multi-pass membrane protein</topology>
    </subcellularLocation>
</comment>
<dbReference type="PANTHER" id="PTHR23511:SF5">
    <property type="entry name" value="MAJOR FACILITATOR-TYPE TRANSPORTER HXNZ-RELATED"/>
    <property type="match status" value="1"/>
</dbReference>
<dbReference type="InterPro" id="IPR020846">
    <property type="entry name" value="MFS_dom"/>
</dbReference>
<reference evidence="7" key="1">
    <citation type="journal article" date="2013" name="Nature">
        <title>Draft genome of the wheat A-genome progenitor Triticum urartu.</title>
        <authorList>
            <person name="Ling H.Q."/>
            <person name="Zhao S."/>
            <person name="Liu D."/>
            <person name="Wang J."/>
            <person name="Sun H."/>
            <person name="Zhang C."/>
            <person name="Fan H."/>
            <person name="Li D."/>
            <person name="Dong L."/>
            <person name="Tao Y."/>
            <person name="Gao C."/>
            <person name="Wu H."/>
            <person name="Li Y."/>
            <person name="Cui Y."/>
            <person name="Guo X."/>
            <person name="Zheng S."/>
            <person name="Wang B."/>
            <person name="Yu K."/>
            <person name="Liang Q."/>
            <person name="Yang W."/>
            <person name="Lou X."/>
            <person name="Chen J."/>
            <person name="Feng M."/>
            <person name="Jian J."/>
            <person name="Zhang X."/>
            <person name="Luo G."/>
            <person name="Jiang Y."/>
            <person name="Liu J."/>
            <person name="Wang Z."/>
            <person name="Sha Y."/>
            <person name="Zhang B."/>
            <person name="Wu H."/>
            <person name="Tang D."/>
            <person name="Shen Q."/>
            <person name="Xue P."/>
            <person name="Zou S."/>
            <person name="Wang X."/>
            <person name="Liu X."/>
            <person name="Wang F."/>
            <person name="Yang Y."/>
            <person name="An X."/>
            <person name="Dong Z."/>
            <person name="Zhang K."/>
            <person name="Zhang X."/>
            <person name="Luo M.C."/>
            <person name="Dvorak J."/>
            <person name="Tong Y."/>
            <person name="Wang J."/>
            <person name="Yang H."/>
            <person name="Li Z."/>
            <person name="Wang D."/>
            <person name="Zhang A."/>
            <person name="Wang J."/>
        </authorList>
    </citation>
    <scope>NUCLEOTIDE SEQUENCE</scope>
</reference>
<proteinExistence type="predicted"/>
<keyword evidence="2" id="KW-0813">Transport</keyword>